<dbReference type="PANTHER" id="PTHR31151">
    <property type="entry name" value="PROLINE-TRNA LIGASE (DUF1680)"/>
    <property type="match status" value="1"/>
</dbReference>
<name>Q029P0_SOLUE</name>
<dbReference type="GO" id="GO:0005975">
    <property type="term" value="P:carbohydrate metabolic process"/>
    <property type="evidence" value="ECO:0007669"/>
    <property type="project" value="InterPro"/>
</dbReference>
<dbReference type="OrthoDB" id="9757939at2"/>
<reference evidence="4" key="1">
    <citation type="submission" date="2006-10" db="EMBL/GenBank/DDBJ databases">
        <title>Complete sequence of Solibacter usitatus Ellin6076.</title>
        <authorList>
            <consortium name="US DOE Joint Genome Institute"/>
            <person name="Copeland A."/>
            <person name="Lucas S."/>
            <person name="Lapidus A."/>
            <person name="Barry K."/>
            <person name="Detter J.C."/>
            <person name="Glavina del Rio T."/>
            <person name="Hammon N."/>
            <person name="Israni S."/>
            <person name="Dalin E."/>
            <person name="Tice H."/>
            <person name="Pitluck S."/>
            <person name="Thompson L.S."/>
            <person name="Brettin T."/>
            <person name="Bruce D."/>
            <person name="Han C."/>
            <person name="Tapia R."/>
            <person name="Gilna P."/>
            <person name="Schmutz J."/>
            <person name="Larimer F."/>
            <person name="Land M."/>
            <person name="Hauser L."/>
            <person name="Kyrpides N."/>
            <person name="Mikhailova N."/>
            <person name="Janssen P.H."/>
            <person name="Kuske C.R."/>
            <person name="Richardson P."/>
        </authorList>
    </citation>
    <scope>NUCLEOTIDE SEQUENCE</scope>
    <source>
        <strain evidence="4">Ellin6076</strain>
    </source>
</reference>
<gene>
    <name evidence="4" type="ordered locus">Acid_1242</name>
</gene>
<dbReference type="InterPro" id="IPR012878">
    <property type="entry name" value="Beta-AFase-like_GH127_cat"/>
</dbReference>
<evidence type="ECO:0000256" key="1">
    <source>
        <dbReference type="SAM" id="MobiDB-lite"/>
    </source>
</evidence>
<dbReference type="eggNOG" id="COG3533">
    <property type="taxonomic scope" value="Bacteria"/>
</dbReference>
<dbReference type="PANTHER" id="PTHR31151:SF0">
    <property type="entry name" value="PROLINE-TRNA LIGASE (DUF1680)"/>
    <property type="match status" value="1"/>
</dbReference>
<feature type="domain" description="Non-reducing end beta-L-arabinofuranosidase-like GH127 catalytic" evidence="2">
    <location>
        <begin position="71"/>
        <end position="456"/>
    </location>
</feature>
<dbReference type="EMBL" id="CP000473">
    <property type="protein sequence ID" value="ABJ82236.1"/>
    <property type="molecule type" value="Genomic_DNA"/>
</dbReference>
<dbReference type="SUPFAM" id="SSF48208">
    <property type="entry name" value="Six-hairpin glycosidases"/>
    <property type="match status" value="1"/>
</dbReference>
<evidence type="ECO:0000313" key="4">
    <source>
        <dbReference type="EMBL" id="ABJ82236.1"/>
    </source>
</evidence>
<accession>Q029P0</accession>
<evidence type="ECO:0000259" key="2">
    <source>
        <dbReference type="Pfam" id="PF07944"/>
    </source>
</evidence>
<dbReference type="InParanoid" id="Q029P0"/>
<dbReference type="HOGENOM" id="CLU_008033_2_0_0"/>
<dbReference type="InterPro" id="IPR008928">
    <property type="entry name" value="6-hairpin_glycosidase_sf"/>
</dbReference>
<dbReference type="STRING" id="234267.Acid_1242"/>
<organism evidence="4">
    <name type="scientific">Solibacter usitatus (strain Ellin6076)</name>
    <dbReference type="NCBI Taxonomy" id="234267"/>
    <lineage>
        <taxon>Bacteria</taxon>
        <taxon>Pseudomonadati</taxon>
        <taxon>Acidobacteriota</taxon>
        <taxon>Terriglobia</taxon>
        <taxon>Bryobacterales</taxon>
        <taxon>Solibacteraceae</taxon>
        <taxon>Candidatus Solibacter</taxon>
    </lineage>
</organism>
<evidence type="ECO:0000259" key="3">
    <source>
        <dbReference type="Pfam" id="PF20736"/>
    </source>
</evidence>
<feature type="compositionally biased region" description="Low complexity" evidence="1">
    <location>
        <begin position="19"/>
        <end position="29"/>
    </location>
</feature>
<protein>
    <recommendedName>
        <fullName evidence="5">Glycoside hydrolase family 127 protein</fullName>
    </recommendedName>
</protein>
<dbReference type="Pfam" id="PF20736">
    <property type="entry name" value="Glyco_hydro127M"/>
    <property type="match status" value="1"/>
</dbReference>
<dbReference type="KEGG" id="sus:Acid_1242"/>
<dbReference type="AlphaFoldDB" id="Q029P0"/>
<feature type="domain" description="Non-reducing end beta-L-arabinofuranosidase-like GH127 middle" evidence="3">
    <location>
        <begin position="467"/>
        <end position="560"/>
    </location>
</feature>
<feature type="compositionally biased region" description="Polar residues" evidence="1">
    <location>
        <begin position="30"/>
        <end position="41"/>
    </location>
</feature>
<dbReference type="Pfam" id="PF07944">
    <property type="entry name" value="Beta-AFase-like_GH127_cat"/>
    <property type="match status" value="1"/>
</dbReference>
<sequence length="664" mass="74395" precursor="true">MKLTRRNFAALVAASTLDAQQQPAAAPNPDTSVQPPQQKRQGTVDGILPFKEIQFTRNKFAPALQPFPMSQVRLLPGPFLDAAEWNRGYMNRLPADRLLHAFRLNAGLPSSAQPLGGWEIYVEPTPGKRINSEGELRGHFVGHFLSASAQLYASMGDKDAKAKADYIVAELAKCQQKLGPSGYLSAFPIEWFDRLDARKPVWAPFYTIHKIMAGMFDMYTLAGNQQALQVLEGMSNWADEWTASKSEAHMQDILRTEYGGMNEVLYNLAAVTGNDRWAKAGDRFTKKEFFNPLALRNDALTGLHVNTHIPQVIGAAARYEISSDMRFHDVADYFWYEVVTARSYVTEGTSNGEGWLTQPRMLAAELKRSVATAECCCSYNMLKLTRHLYGWKPDPAYFDYYERALFNHRLGTIQPKTGYTQYYLSLTPGAWKTFNTEDKSFWCCTGSGVEEYSKLNDSIYWHDAEGLTVNLFIPSELNWEEKGFRLRQETKFPEQQSTTLTVTAAKSAPMAMRLRIPAWTKSAAVKINGRAVDVTPTPGSYLTLTRPWKAGDKIEMTLPMHLSVEYMPDDPKTQAFLYGPIVLAGDLGAEGLTDQMIVGPNAPQMRRVPIEVPTFTSNGAEPSSWIKPAGAPLTFRTTGQQKDVTLVPLNSLFGKRYSVYWQVS</sequence>
<proteinExistence type="predicted"/>
<evidence type="ECO:0008006" key="5">
    <source>
        <dbReference type="Google" id="ProtNLM"/>
    </source>
</evidence>
<feature type="region of interest" description="Disordered" evidence="1">
    <location>
        <begin position="19"/>
        <end position="41"/>
    </location>
</feature>
<dbReference type="InterPro" id="IPR049046">
    <property type="entry name" value="Beta-AFase-like_GH127_middle"/>
</dbReference>